<name>A0A5A9NYA1_9TELE</name>
<organism evidence="2 3">
    <name type="scientific">Triplophysa tibetana</name>
    <dbReference type="NCBI Taxonomy" id="1572043"/>
    <lineage>
        <taxon>Eukaryota</taxon>
        <taxon>Metazoa</taxon>
        <taxon>Chordata</taxon>
        <taxon>Craniata</taxon>
        <taxon>Vertebrata</taxon>
        <taxon>Euteleostomi</taxon>
        <taxon>Actinopterygii</taxon>
        <taxon>Neopterygii</taxon>
        <taxon>Teleostei</taxon>
        <taxon>Ostariophysi</taxon>
        <taxon>Cypriniformes</taxon>
        <taxon>Nemacheilidae</taxon>
        <taxon>Triplophysa</taxon>
    </lineage>
</organism>
<evidence type="ECO:0000256" key="1">
    <source>
        <dbReference type="SAM" id="MobiDB-lite"/>
    </source>
</evidence>
<dbReference type="AlphaFoldDB" id="A0A5A9NYA1"/>
<keyword evidence="3" id="KW-1185">Reference proteome</keyword>
<comment type="caution">
    <text evidence="2">The sequence shown here is derived from an EMBL/GenBank/DDBJ whole genome shotgun (WGS) entry which is preliminary data.</text>
</comment>
<protein>
    <submittedName>
        <fullName evidence="2">Uncharacterized protein</fullName>
    </submittedName>
</protein>
<sequence length="398" mass="45200">MDVRSLYLNEDRMSLSSEESLLTSHRPVNERCMLHVTFVLSCTRSFDISWMLQQQLQECEDLGQYSKGKERTVEMRGERRDVREEKRQRGGSRPVVEMLWGRNRKVMITEGGGEELVSDQRRYSREVMESVHLPALAVWCCLKPEIRSLSSSQTTVASHSGTPEAGTVLIHPLLAARQKNCDITLTSREIHCVPRYQNRAKGQFIKPSPAHFINELPCSSQNSSTSQNYIGINVTILERGSVSSGIDFHFSAALFGLLLMAWSHCQNEREPTPTSHSLWGHRHPSSTALNADETEKYCFAEIDVVLDQAESSFRPSQSQPKSSLKRTRVQKIDSNQELLEYLKASDERFMEHAKELNTAILNKIDEASIMLGLLERMVAVITSNEQKIHQTVLHLKSD</sequence>
<reference evidence="2 3" key="1">
    <citation type="journal article" date="2019" name="Mol. Ecol. Resour.">
        <title>Chromosome-level genome assembly of Triplophysa tibetana, a fish adapted to the harsh high-altitude environment of the Tibetan Plateau.</title>
        <authorList>
            <person name="Yang X."/>
            <person name="Liu H."/>
            <person name="Ma Z."/>
            <person name="Zou Y."/>
            <person name="Zou M."/>
            <person name="Mao Y."/>
            <person name="Li X."/>
            <person name="Wang H."/>
            <person name="Chen T."/>
            <person name="Wang W."/>
            <person name="Yang R."/>
        </authorList>
    </citation>
    <scope>NUCLEOTIDE SEQUENCE [LARGE SCALE GENOMIC DNA]</scope>
    <source>
        <strain evidence="2">TTIB1903HZAU</strain>
        <tissue evidence="2">Muscle</tissue>
    </source>
</reference>
<evidence type="ECO:0000313" key="3">
    <source>
        <dbReference type="Proteomes" id="UP000324632"/>
    </source>
</evidence>
<proteinExistence type="predicted"/>
<accession>A0A5A9NYA1</accession>
<dbReference type="EMBL" id="SOYY01000013">
    <property type="protein sequence ID" value="KAA0713337.1"/>
    <property type="molecule type" value="Genomic_DNA"/>
</dbReference>
<feature type="region of interest" description="Disordered" evidence="1">
    <location>
        <begin position="69"/>
        <end position="89"/>
    </location>
</feature>
<evidence type="ECO:0000313" key="2">
    <source>
        <dbReference type="EMBL" id="KAA0713337.1"/>
    </source>
</evidence>
<dbReference type="Proteomes" id="UP000324632">
    <property type="component" value="Chromosome 13"/>
</dbReference>
<gene>
    <name evidence="2" type="ORF">E1301_Tti009243</name>
</gene>
<feature type="compositionally biased region" description="Basic and acidic residues" evidence="1">
    <location>
        <begin position="69"/>
        <end position="88"/>
    </location>
</feature>